<dbReference type="InterPro" id="IPR036927">
    <property type="entry name" value="Cyt_c_oxase-like_su1_sf"/>
</dbReference>
<dbReference type="PANTHER" id="PTHR10422">
    <property type="entry name" value="CYTOCHROME C OXIDASE SUBUNIT 1"/>
    <property type="match status" value="1"/>
</dbReference>
<comment type="catalytic activity">
    <reaction evidence="18">
        <text>4 Fe(II)-[cytochrome c] + O2 + 8 H(+)(in) = 4 Fe(III)-[cytochrome c] + 2 H2O + 4 H(+)(out)</text>
        <dbReference type="Rhea" id="RHEA:11436"/>
        <dbReference type="Rhea" id="RHEA-COMP:10350"/>
        <dbReference type="Rhea" id="RHEA-COMP:14399"/>
        <dbReference type="ChEBI" id="CHEBI:15377"/>
        <dbReference type="ChEBI" id="CHEBI:15378"/>
        <dbReference type="ChEBI" id="CHEBI:15379"/>
        <dbReference type="ChEBI" id="CHEBI:29033"/>
        <dbReference type="ChEBI" id="CHEBI:29034"/>
        <dbReference type="EC" id="7.1.1.9"/>
    </reaction>
</comment>
<feature type="transmembrane region" description="Helical" evidence="19">
    <location>
        <begin position="406"/>
        <end position="428"/>
    </location>
</feature>
<evidence type="ECO:0000256" key="5">
    <source>
        <dbReference type="ARBA" id="ARBA00012949"/>
    </source>
</evidence>
<evidence type="ECO:0000313" key="21">
    <source>
        <dbReference type="EMBL" id="QPZ51070.1"/>
    </source>
</evidence>
<feature type="transmembrane region" description="Helical" evidence="19">
    <location>
        <begin position="52"/>
        <end position="78"/>
    </location>
</feature>
<evidence type="ECO:0000256" key="14">
    <source>
        <dbReference type="ARBA" id="ARBA00022989"/>
    </source>
</evidence>
<comment type="subcellular location">
    <subcellularLocation>
        <location evidence="2">Membrane</location>
        <topology evidence="2">Multi-pass membrane protein</topology>
    </subcellularLocation>
    <subcellularLocation>
        <location evidence="18">Mitochondrion inner membrane</location>
        <topology evidence="18">Multi-pass membrane protein</topology>
    </subcellularLocation>
</comment>
<feature type="transmembrane region" description="Helical" evidence="19">
    <location>
        <begin position="375"/>
        <end position="394"/>
    </location>
</feature>
<evidence type="ECO:0000256" key="18">
    <source>
        <dbReference type="RuleBase" id="RU000369"/>
    </source>
</evidence>
<evidence type="ECO:0000259" key="20">
    <source>
        <dbReference type="PROSITE" id="PS50855"/>
    </source>
</evidence>
<evidence type="ECO:0000256" key="7">
    <source>
        <dbReference type="ARBA" id="ARBA00022448"/>
    </source>
</evidence>
<dbReference type="Gene3D" id="1.20.210.10">
    <property type="entry name" value="Cytochrome c oxidase-like, subunit I domain"/>
    <property type="match status" value="1"/>
</dbReference>
<evidence type="ECO:0000256" key="10">
    <source>
        <dbReference type="ARBA" id="ARBA00022692"/>
    </source>
</evidence>
<geneLocation type="mitochondrion" evidence="21"/>
<keyword evidence="18" id="KW-0999">Mitochondrion inner membrane</keyword>
<feature type="transmembrane region" description="Helical" evidence="19">
    <location>
        <begin position="335"/>
        <end position="355"/>
    </location>
</feature>
<dbReference type="PROSITE" id="PS00077">
    <property type="entry name" value="COX1_CUB"/>
    <property type="match status" value="1"/>
</dbReference>
<dbReference type="InterPro" id="IPR014241">
    <property type="entry name" value="Cyt_c_oxidase_su1_bac"/>
</dbReference>
<dbReference type="InterPro" id="IPR023616">
    <property type="entry name" value="Cyt_c_oxase-like_su1_dom"/>
</dbReference>
<name>A0A7T3U4U6_9AGAR</name>
<evidence type="ECO:0000256" key="17">
    <source>
        <dbReference type="ARBA" id="ARBA00023136"/>
    </source>
</evidence>
<evidence type="ECO:0000256" key="1">
    <source>
        <dbReference type="ARBA" id="ARBA00001971"/>
    </source>
</evidence>
<dbReference type="SUPFAM" id="SSF81442">
    <property type="entry name" value="Cytochrome c oxidase subunit I-like"/>
    <property type="match status" value="1"/>
</dbReference>
<keyword evidence="17 18" id="KW-0472">Membrane</keyword>
<dbReference type="GO" id="GO:0005743">
    <property type="term" value="C:mitochondrial inner membrane"/>
    <property type="evidence" value="ECO:0007669"/>
    <property type="project" value="UniProtKB-SubCell"/>
</dbReference>
<evidence type="ECO:0000256" key="16">
    <source>
        <dbReference type="ARBA" id="ARBA00023008"/>
    </source>
</evidence>
<dbReference type="PROSITE" id="PS50855">
    <property type="entry name" value="COX1"/>
    <property type="match status" value="1"/>
</dbReference>
<organism evidence="21">
    <name type="scientific">Clavaria fumosa</name>
    <dbReference type="NCBI Taxonomy" id="264083"/>
    <lineage>
        <taxon>Eukaryota</taxon>
        <taxon>Fungi</taxon>
        <taxon>Dikarya</taxon>
        <taxon>Basidiomycota</taxon>
        <taxon>Agaricomycotina</taxon>
        <taxon>Agaricomycetes</taxon>
        <taxon>Agaricomycetidae</taxon>
        <taxon>Agaricales</taxon>
        <taxon>Clavariineae</taxon>
        <taxon>Clavariaceae</taxon>
        <taxon>Clavaria</taxon>
    </lineage>
</organism>
<gene>
    <name evidence="21" type="primary">cox1</name>
</gene>
<evidence type="ECO:0000256" key="8">
    <source>
        <dbReference type="ARBA" id="ARBA00022617"/>
    </source>
</evidence>
<keyword evidence="15 18" id="KW-0408">Iron</keyword>
<dbReference type="InterPro" id="IPR000883">
    <property type="entry name" value="Cyt_C_Oxase_1"/>
</dbReference>
<keyword evidence="14 19" id="KW-1133">Transmembrane helix</keyword>
<dbReference type="Pfam" id="PF00115">
    <property type="entry name" value="COX1"/>
    <property type="match status" value="1"/>
</dbReference>
<feature type="transmembrane region" description="Helical" evidence="19">
    <location>
        <begin position="182"/>
        <end position="209"/>
    </location>
</feature>
<evidence type="ECO:0000256" key="2">
    <source>
        <dbReference type="ARBA" id="ARBA00004141"/>
    </source>
</evidence>
<dbReference type="InterPro" id="IPR023615">
    <property type="entry name" value="Cyt_c_Oxase_su1_BS"/>
</dbReference>
<feature type="transmembrane region" description="Helical" evidence="19">
    <location>
        <begin position="99"/>
        <end position="117"/>
    </location>
</feature>
<evidence type="ECO:0000256" key="13">
    <source>
        <dbReference type="ARBA" id="ARBA00022982"/>
    </source>
</evidence>
<evidence type="ECO:0000256" key="4">
    <source>
        <dbReference type="ARBA" id="ARBA00011164"/>
    </source>
</evidence>
<dbReference type="GO" id="GO:0006123">
    <property type="term" value="P:mitochondrial electron transport, cytochrome c to oxygen"/>
    <property type="evidence" value="ECO:0007669"/>
    <property type="project" value="TreeGrafter"/>
</dbReference>
<evidence type="ECO:0000256" key="3">
    <source>
        <dbReference type="ARBA" id="ARBA00004673"/>
    </source>
</evidence>
<evidence type="ECO:0000256" key="12">
    <source>
        <dbReference type="ARBA" id="ARBA00022967"/>
    </source>
</evidence>
<dbReference type="NCBIfam" id="TIGR02891">
    <property type="entry name" value="CtaD_CoxA"/>
    <property type="match status" value="1"/>
</dbReference>
<feature type="transmembrane region" description="Helical" evidence="19">
    <location>
        <begin position="229"/>
        <end position="253"/>
    </location>
</feature>
<keyword evidence="12" id="KW-1278">Translocase</keyword>
<comment type="function">
    <text evidence="18">Component of the cytochrome c oxidase, the last enzyme in the mitochondrial electron transport chain which drives oxidative phosphorylation. The respiratory chain contains 3 multisubunit complexes succinate dehydrogenase (complex II, CII), ubiquinol-cytochrome c oxidoreductase (cytochrome b-c1 complex, complex III, CIII) and cytochrome c oxidase (complex IV, CIV), that cooperate to transfer electrons derived from NADH and succinate to molecular oxygen, creating an electrochemical gradient over the inner membrane that drives transmembrane transport and the ATP synthase. Cytochrome c oxidase is the component of the respiratory chain that catalyzes the reduction of oxygen to water. Electrons originating from reduced cytochrome c in the intermembrane space (IMS) are transferred via the dinuclear copper A center (CU(A)) of subunit 2 and heme A of subunit 1 to the active site in subunit 1, a binuclear center (BNC) formed by heme A3 and copper B (CU(B)). The BNC reduces molecular oxygen to 2 water molecules using 4 electrons from cytochrome c in the IMS and 4 protons from the mitochondrial matrix.</text>
</comment>
<dbReference type="GO" id="GO:0046872">
    <property type="term" value="F:metal ion binding"/>
    <property type="evidence" value="ECO:0007669"/>
    <property type="project" value="UniProtKB-KW"/>
</dbReference>
<keyword evidence="7 18" id="KW-0813">Transport</keyword>
<dbReference type="UniPathway" id="UPA00705"/>
<dbReference type="PRINTS" id="PR01165">
    <property type="entry name" value="CYCOXIDASEI"/>
</dbReference>
<evidence type="ECO:0000256" key="19">
    <source>
        <dbReference type="SAM" id="Phobius"/>
    </source>
</evidence>
<keyword evidence="11 18" id="KW-0479">Metal-binding</keyword>
<dbReference type="FunFam" id="1.20.210.10:FF:000001">
    <property type="entry name" value="Cytochrome c oxidase subunit 1"/>
    <property type="match status" value="1"/>
</dbReference>
<dbReference type="RefSeq" id="YP_010130147.1">
    <property type="nucleotide sequence ID" value="NC_056336.1"/>
</dbReference>
<keyword evidence="9 18" id="KW-0679">Respiratory chain</keyword>
<accession>A0A7T3U4U6</accession>
<evidence type="ECO:0000256" key="9">
    <source>
        <dbReference type="ARBA" id="ARBA00022660"/>
    </source>
</evidence>
<feature type="transmembrane region" description="Helical" evidence="19">
    <location>
        <begin position="448"/>
        <end position="471"/>
    </location>
</feature>
<keyword evidence="10 18" id="KW-0812">Transmembrane</keyword>
<evidence type="ECO:0000256" key="6">
    <source>
        <dbReference type="ARBA" id="ARBA00015947"/>
    </source>
</evidence>
<dbReference type="GO" id="GO:0020037">
    <property type="term" value="F:heme binding"/>
    <property type="evidence" value="ECO:0007669"/>
    <property type="project" value="InterPro"/>
</dbReference>
<dbReference type="GO" id="GO:0015990">
    <property type="term" value="P:electron transport coupled proton transport"/>
    <property type="evidence" value="ECO:0007669"/>
    <property type="project" value="InterPro"/>
</dbReference>
<evidence type="ECO:0000256" key="15">
    <source>
        <dbReference type="ARBA" id="ARBA00023004"/>
    </source>
</evidence>
<feature type="transmembrane region" description="Helical" evidence="19">
    <location>
        <begin position="144"/>
        <end position="170"/>
    </location>
</feature>
<dbReference type="EMBL" id="MT114157">
    <property type="protein sequence ID" value="QPZ51070.1"/>
    <property type="molecule type" value="Genomic_DNA"/>
</dbReference>
<comment type="cofactor">
    <cofactor evidence="1">
        <name>heme</name>
        <dbReference type="ChEBI" id="CHEBI:30413"/>
    </cofactor>
</comment>
<comment type="pathway">
    <text evidence="3 18">Energy metabolism; oxidative phosphorylation.</text>
</comment>
<dbReference type="InterPro" id="IPR033944">
    <property type="entry name" value="Cyt_c_oxase_su1_dom"/>
</dbReference>
<dbReference type="GO" id="GO:0045277">
    <property type="term" value="C:respiratory chain complex IV"/>
    <property type="evidence" value="ECO:0007669"/>
    <property type="project" value="InterPro"/>
</dbReference>
<dbReference type="GeneID" id="65338614"/>
<keyword evidence="8 18" id="KW-0349">Heme</keyword>
<reference evidence="21" key="1">
    <citation type="journal article" date="2020" name="IMA Fungus">
        <title>The 256 kb mitochondrial genome of Clavaria fumosa is the largest among phylum Basidiomycota and is rich in introns and intronic ORFs.</title>
        <authorList>
            <person name="Wang X."/>
            <person name="Wang Y."/>
            <person name="Yao W."/>
            <person name="Shen J."/>
            <person name="Chen M."/>
            <person name="Gao M."/>
            <person name="Ren J."/>
            <person name="Li Q."/>
            <person name="Liu N."/>
        </authorList>
    </citation>
    <scope>NUCLEOTIDE SEQUENCE</scope>
</reference>
<dbReference type="CDD" id="cd01663">
    <property type="entry name" value="Cyt_c_Oxidase_I"/>
    <property type="match status" value="1"/>
</dbReference>
<feature type="transmembrane region" description="Helical" evidence="19">
    <location>
        <begin position="265"/>
        <end position="286"/>
    </location>
</feature>
<protein>
    <recommendedName>
        <fullName evidence="6 18">Cytochrome c oxidase subunit 1</fullName>
        <ecNumber evidence="5 18">7.1.1.9</ecNumber>
    </recommendedName>
</protein>
<dbReference type="AlphaFoldDB" id="A0A7T3U4U6"/>
<dbReference type="PANTHER" id="PTHR10422:SF18">
    <property type="entry name" value="CYTOCHROME C OXIDASE SUBUNIT 1"/>
    <property type="match status" value="1"/>
</dbReference>
<feature type="transmembrane region" description="Helical" evidence="19">
    <location>
        <begin position="12"/>
        <end position="32"/>
    </location>
</feature>
<keyword evidence="16 18" id="KW-0186">Copper</keyword>
<sequence>MNWLYSTNAKEIGTLYLIFAIFAGMIGTAFSVLIRLELAAPGVQYLQGDHQIFNVIVTAHAFIMIFFMVMPGLVGGFGNYILPIQCGAVDMAFPRLNNVSFWLLPPSLILLLLSSLVENGAGTGWTVYPPLSSIQSHSGGSVDLAIFSLHLAGISSLLGAINFICTVLNMRTNGMSLHKLPLFVWAIFVTAILLLLALPVLAGAITMLLTDRNFSTSFFDPAGGGDPVLFQHLFWFFGHPEVYILIIPGFGIVSHVVSTFSGKPIFGYIGMVYAMFSIGILGFLVWSHHMFSVGLDVDTRAYFTAATMVIAVPTGIKIFSWLATLYGGSLRFSTALIFTIGFLALFTIGGLTGVVLSNASLDISLHDTYYVVAHFHYVLSMGAVFALFAAFYYWTPKIIGRTTNELLGNIHFWTLFIGVNLTFFPQHFLGLAGMPRRIPDYPDAFSGWNAVSSFGSIISLIATLLFVYIIYDIFVNQPKSSNNPWYVPSFYSQTKEIINNNLEDTSSTIEWTLPSPIPLHAFKMLAIQS</sequence>
<feature type="domain" description="Cytochrome oxidase subunit I profile" evidence="20">
    <location>
        <begin position="1"/>
        <end position="529"/>
    </location>
</feature>
<dbReference type="GO" id="GO:0004129">
    <property type="term" value="F:cytochrome-c oxidase activity"/>
    <property type="evidence" value="ECO:0007669"/>
    <property type="project" value="UniProtKB-EC"/>
</dbReference>
<keyword evidence="18 21" id="KW-0496">Mitochondrion</keyword>
<feature type="transmembrane region" description="Helical" evidence="19">
    <location>
        <begin position="301"/>
        <end position="323"/>
    </location>
</feature>
<keyword evidence="13 18" id="KW-0249">Electron transport</keyword>
<evidence type="ECO:0000256" key="11">
    <source>
        <dbReference type="ARBA" id="ARBA00022723"/>
    </source>
</evidence>
<comment type="similarity">
    <text evidence="18">Belongs to the heme-copper respiratory oxidase family.</text>
</comment>
<comment type="subunit">
    <text evidence="4">Component of the cytochrome c oxidase (complex IV, CIV), a multisubunit enzyme composed of a catalytic core of 3 subunits and several supernumerary subunits. The complex exists as a monomer or a dimer and forms supercomplexes (SCs) in the inner mitochondrial membrane with ubiquinol-cytochrome c oxidoreductase (cytochrome b-c1 complex, complex III, CIII).</text>
</comment>
<proteinExistence type="inferred from homology"/>
<dbReference type="EC" id="7.1.1.9" evidence="5 18"/>